<keyword evidence="4" id="KW-1185">Reference proteome</keyword>
<dbReference type="EMBL" id="MTLN01000008">
    <property type="protein sequence ID" value="ONN69880.1"/>
    <property type="molecule type" value="Genomic_DNA"/>
</dbReference>
<organism evidence="3 4">
    <name type="scientific">Pseudomonas oryzihabitans</name>
    <dbReference type="NCBI Taxonomy" id="47885"/>
    <lineage>
        <taxon>Bacteria</taxon>
        <taxon>Pseudomonadati</taxon>
        <taxon>Pseudomonadota</taxon>
        <taxon>Gammaproteobacteria</taxon>
        <taxon>Pseudomonadales</taxon>
        <taxon>Pseudomonadaceae</taxon>
        <taxon>Pseudomonas</taxon>
    </lineage>
</organism>
<evidence type="ECO:0000256" key="1">
    <source>
        <dbReference type="SAM" id="Coils"/>
    </source>
</evidence>
<feature type="region of interest" description="Disordered" evidence="2">
    <location>
        <begin position="249"/>
        <end position="270"/>
    </location>
</feature>
<reference evidence="3 4" key="1">
    <citation type="submission" date="2017-01" db="EMBL/GenBank/DDBJ databases">
        <title>Pseudomonas psychrotolerans genome sequencing and assembly.</title>
        <authorList>
            <person name="Vyas B."/>
            <person name="Mayilraj S."/>
        </authorList>
    </citation>
    <scope>NUCLEOTIDE SEQUENCE [LARGE SCALE GENOMIC DNA]</scope>
    <source>
        <strain evidence="3 4">SDS18</strain>
    </source>
</reference>
<dbReference type="Proteomes" id="UP000189310">
    <property type="component" value="Unassembled WGS sequence"/>
</dbReference>
<feature type="coiled-coil region" evidence="1">
    <location>
        <begin position="197"/>
        <end position="231"/>
    </location>
</feature>
<name>A0ABX3IQ61_9PSED</name>
<accession>A0ABX3IQ61</accession>
<gene>
    <name evidence="3" type="ORF">BVL52_16530</name>
</gene>
<evidence type="ECO:0000313" key="4">
    <source>
        <dbReference type="Proteomes" id="UP000189310"/>
    </source>
</evidence>
<evidence type="ECO:0000256" key="2">
    <source>
        <dbReference type="SAM" id="MobiDB-lite"/>
    </source>
</evidence>
<proteinExistence type="predicted"/>
<feature type="compositionally biased region" description="Polar residues" evidence="2">
    <location>
        <begin position="255"/>
        <end position="270"/>
    </location>
</feature>
<sequence>MNAGEVYLSAQEQSSVHQAVRKAGHQLTDANGSACPVLTQFHQSALAYKRQQGSLEGWTPGPAKPATARSIGAELARIEQDARRARREALKAAGVQPRYLSRAEAEHVVRAALNACMDDKPPKATALLREAGVSPEHAAKLASRPSPHISRAWDETCQHPNREVMHMTKVLTRRQERIIQSGSLANAVQGIYYSAAHAKDRQKLAAHERQLAEHERRIREMEARLAAVEAGDNWKAIAERMRAEGHSYGSIAKATGQSRSGISSHLTRHK</sequence>
<comment type="caution">
    <text evidence="3">The sequence shown here is derived from an EMBL/GenBank/DDBJ whole genome shotgun (WGS) entry which is preliminary data.</text>
</comment>
<keyword evidence="1" id="KW-0175">Coiled coil</keyword>
<evidence type="ECO:0000313" key="3">
    <source>
        <dbReference type="EMBL" id="ONN69880.1"/>
    </source>
</evidence>
<protein>
    <submittedName>
        <fullName evidence="3">Uncharacterized protein</fullName>
    </submittedName>
</protein>